<proteinExistence type="inferred from homology"/>
<sequence>MVKLWGWWKKDSQASDPIPAPESAQLLEDRPPKFEDDVESAAALRKAANPSIVDTAKKIGIEDFKNVNNIPCFRQAIMTGFSIGAVTALVLYVSRRPTKAANWGMGGFLLGSVVSWEQCRFRMREGKKSMQKAREVYRKHESEK</sequence>
<evidence type="ECO:0000256" key="7">
    <source>
        <dbReference type="ARBA" id="ARBA00023128"/>
    </source>
</evidence>
<evidence type="ECO:0000256" key="6">
    <source>
        <dbReference type="ARBA" id="ARBA00022989"/>
    </source>
</evidence>
<keyword evidence="6 9" id="KW-1133">Transmembrane helix</keyword>
<dbReference type="GO" id="GO:0033617">
    <property type="term" value="P:mitochondrial respiratory chain complex IV assembly"/>
    <property type="evidence" value="ECO:0007669"/>
    <property type="project" value="InterPro"/>
</dbReference>
<accession>A0A2T0FLC5</accession>
<keyword evidence="8 9" id="KW-0472">Membrane</keyword>
<protein>
    <recommendedName>
        <fullName evidence="3">Cytochrome c oxidase assembly protein COX20, mitochondrial</fullName>
    </recommendedName>
</protein>
<keyword evidence="11" id="KW-1185">Reference proteome</keyword>
<keyword evidence="4 9" id="KW-0812">Transmembrane</keyword>
<dbReference type="GeneID" id="36517135"/>
<organism evidence="10 11">
    <name type="scientific">Wickerhamiella sorbophila</name>
    <dbReference type="NCBI Taxonomy" id="45607"/>
    <lineage>
        <taxon>Eukaryota</taxon>
        <taxon>Fungi</taxon>
        <taxon>Dikarya</taxon>
        <taxon>Ascomycota</taxon>
        <taxon>Saccharomycotina</taxon>
        <taxon>Dipodascomycetes</taxon>
        <taxon>Dipodascales</taxon>
        <taxon>Trichomonascaceae</taxon>
        <taxon>Wickerhamiella</taxon>
    </lineage>
</organism>
<evidence type="ECO:0000313" key="10">
    <source>
        <dbReference type="EMBL" id="PRT55767.1"/>
    </source>
</evidence>
<dbReference type="AlphaFoldDB" id="A0A2T0FLC5"/>
<name>A0A2T0FLC5_9ASCO</name>
<dbReference type="GO" id="GO:0005743">
    <property type="term" value="C:mitochondrial inner membrane"/>
    <property type="evidence" value="ECO:0007669"/>
    <property type="project" value="UniProtKB-SubCell"/>
</dbReference>
<dbReference type="RefSeq" id="XP_024665712.1">
    <property type="nucleotide sequence ID" value="XM_024809944.1"/>
</dbReference>
<evidence type="ECO:0000256" key="5">
    <source>
        <dbReference type="ARBA" id="ARBA00022792"/>
    </source>
</evidence>
<dbReference type="PIRSF" id="PIRSF007871">
    <property type="entry name" value="Cox20"/>
    <property type="match status" value="1"/>
</dbReference>
<dbReference type="InterPro" id="IPR022533">
    <property type="entry name" value="Cox20"/>
</dbReference>
<feature type="transmembrane region" description="Helical" evidence="9">
    <location>
        <begin position="76"/>
        <end position="94"/>
    </location>
</feature>
<dbReference type="PANTHER" id="PTHR31586">
    <property type="entry name" value="CYTOCHROME C OXIDASE PROTEIN 20"/>
    <property type="match status" value="1"/>
</dbReference>
<dbReference type="PRINTS" id="PR02049">
    <property type="entry name" value="PROTEINF36A"/>
</dbReference>
<comment type="caution">
    <text evidence="10">The sequence shown here is derived from an EMBL/GenBank/DDBJ whole genome shotgun (WGS) entry which is preliminary data.</text>
</comment>
<comment type="similarity">
    <text evidence="2">Belongs to the COX20 family.</text>
</comment>
<dbReference type="Pfam" id="PF12597">
    <property type="entry name" value="Cox20"/>
    <property type="match status" value="1"/>
</dbReference>
<evidence type="ECO:0000313" key="11">
    <source>
        <dbReference type="Proteomes" id="UP000238350"/>
    </source>
</evidence>
<reference evidence="10 11" key="1">
    <citation type="submission" date="2017-04" db="EMBL/GenBank/DDBJ databases">
        <title>Genome sequencing of [Candida] sorbophila.</title>
        <authorList>
            <person name="Ahn J.O."/>
        </authorList>
    </citation>
    <scope>NUCLEOTIDE SEQUENCE [LARGE SCALE GENOMIC DNA]</scope>
    <source>
        <strain evidence="10 11">DS02</strain>
    </source>
</reference>
<keyword evidence="5" id="KW-0999">Mitochondrion inner membrane</keyword>
<dbReference type="PANTHER" id="PTHR31586:SF1">
    <property type="entry name" value="CYTOCHROME C OXIDASE ASSEMBLY PROTEIN COX20, MITOCHONDRIAL"/>
    <property type="match status" value="1"/>
</dbReference>
<dbReference type="EMBL" id="NDIQ01000022">
    <property type="protein sequence ID" value="PRT55767.1"/>
    <property type="molecule type" value="Genomic_DNA"/>
</dbReference>
<comment type="subcellular location">
    <subcellularLocation>
        <location evidence="1">Mitochondrion inner membrane</location>
    </subcellularLocation>
</comment>
<evidence type="ECO:0000256" key="8">
    <source>
        <dbReference type="ARBA" id="ARBA00023136"/>
    </source>
</evidence>
<gene>
    <name evidence="10" type="ORF">B9G98_03387</name>
</gene>
<evidence type="ECO:0000256" key="3">
    <source>
        <dbReference type="ARBA" id="ARBA00017689"/>
    </source>
</evidence>
<evidence type="ECO:0000256" key="2">
    <source>
        <dbReference type="ARBA" id="ARBA00009575"/>
    </source>
</evidence>
<keyword evidence="7" id="KW-0496">Mitochondrion</keyword>
<evidence type="ECO:0000256" key="4">
    <source>
        <dbReference type="ARBA" id="ARBA00022692"/>
    </source>
</evidence>
<dbReference type="Proteomes" id="UP000238350">
    <property type="component" value="Unassembled WGS sequence"/>
</dbReference>
<dbReference type="OrthoDB" id="14603at2759"/>
<evidence type="ECO:0000256" key="1">
    <source>
        <dbReference type="ARBA" id="ARBA00004273"/>
    </source>
</evidence>
<evidence type="ECO:0000256" key="9">
    <source>
        <dbReference type="SAM" id="Phobius"/>
    </source>
</evidence>